<evidence type="ECO:0000313" key="2">
    <source>
        <dbReference type="Proteomes" id="UP001198571"/>
    </source>
</evidence>
<dbReference type="RefSeq" id="WP_226935248.1">
    <property type="nucleotide sequence ID" value="NZ_JACDXX010000008.1"/>
</dbReference>
<reference evidence="1 2" key="1">
    <citation type="submission" date="2020-07" db="EMBL/GenBank/DDBJ databases">
        <title>Pseudogemmobacter sp. nov., isolated from poultry manure in Taiwan.</title>
        <authorList>
            <person name="Lin S.-Y."/>
            <person name="Tang Y.-S."/>
            <person name="Young C.-C."/>
        </authorList>
    </citation>
    <scope>NUCLEOTIDE SEQUENCE [LARGE SCALE GENOMIC DNA]</scope>
    <source>
        <strain evidence="1 2">CC-YST710</strain>
    </source>
</reference>
<dbReference type="Proteomes" id="UP001198571">
    <property type="component" value="Unassembled WGS sequence"/>
</dbReference>
<evidence type="ECO:0008006" key="3">
    <source>
        <dbReference type="Google" id="ProtNLM"/>
    </source>
</evidence>
<sequence>MLDRGEFWAPAVSEGLLIRTAQLEVELLAPLHQIMLSGDLAAGLARYGLSESLGLMAGAQGETYALRLARGRMLIVGAGTDAAVAGWSEGIATTPMTGALAVLELRGEGTAELIARATPIDLCQASPCAALNFAGVTSVLYRHEGAVRLHLDRGLVSYMADWIRSSGAA</sequence>
<comment type="caution">
    <text evidence="1">The sequence shown here is derived from an EMBL/GenBank/DDBJ whole genome shotgun (WGS) entry which is preliminary data.</text>
</comment>
<protein>
    <recommendedName>
        <fullName evidence="3">Sarcosine oxidase subunit gamma</fullName>
    </recommendedName>
</protein>
<name>A0ABS8CLS0_9RHOB</name>
<keyword evidence="2" id="KW-1185">Reference proteome</keyword>
<dbReference type="Gene3D" id="3.30.1360.120">
    <property type="entry name" value="Probable tRNA modification gtpase trme, domain 1"/>
    <property type="match status" value="1"/>
</dbReference>
<accession>A0ABS8CLS0</accession>
<gene>
    <name evidence="1" type="ORF">H0485_10055</name>
</gene>
<evidence type="ECO:0000313" key="1">
    <source>
        <dbReference type="EMBL" id="MCB5410341.1"/>
    </source>
</evidence>
<proteinExistence type="predicted"/>
<dbReference type="InterPro" id="IPR027266">
    <property type="entry name" value="TrmE/GcvT-like"/>
</dbReference>
<dbReference type="EMBL" id="JACDXX010000008">
    <property type="protein sequence ID" value="MCB5410341.1"/>
    <property type="molecule type" value="Genomic_DNA"/>
</dbReference>
<organism evidence="1 2">
    <name type="scientific">Pseudogemmobacter faecipullorum</name>
    <dbReference type="NCBI Taxonomy" id="2755041"/>
    <lineage>
        <taxon>Bacteria</taxon>
        <taxon>Pseudomonadati</taxon>
        <taxon>Pseudomonadota</taxon>
        <taxon>Alphaproteobacteria</taxon>
        <taxon>Rhodobacterales</taxon>
        <taxon>Paracoccaceae</taxon>
        <taxon>Pseudogemmobacter</taxon>
    </lineage>
</organism>